<proteinExistence type="predicted"/>
<sequence>MIGGPGGGWYVLVERMSAGHSDSTWSLDEKLHVDGGREQALSRAEELSLSYADDQPGGGALYGYLSFRTSETSWLVELSREFWFEGRDEPRTATKHVRISVAQLVGSRETPPAEPPAGKKGILRRALGRD</sequence>
<evidence type="ECO:0000256" key="1">
    <source>
        <dbReference type="SAM" id="MobiDB-lite"/>
    </source>
</evidence>
<organism evidence="2 3">
    <name type="scientific">Streptomyces lacrimifluminis</name>
    <dbReference type="NCBI Taxonomy" id="1500077"/>
    <lineage>
        <taxon>Bacteria</taxon>
        <taxon>Bacillati</taxon>
        <taxon>Actinomycetota</taxon>
        <taxon>Actinomycetes</taxon>
        <taxon>Kitasatosporales</taxon>
        <taxon>Streptomycetaceae</taxon>
        <taxon>Streptomyces</taxon>
    </lineage>
</organism>
<dbReference type="Proteomes" id="UP000625682">
    <property type="component" value="Unassembled WGS sequence"/>
</dbReference>
<name>A0A917NYA3_9ACTN</name>
<dbReference type="AlphaFoldDB" id="A0A917NYA3"/>
<gene>
    <name evidence="2" type="ORF">GCM10012282_41440</name>
</gene>
<keyword evidence="3" id="KW-1185">Reference proteome</keyword>
<dbReference type="EMBL" id="BMMU01000013">
    <property type="protein sequence ID" value="GGJ40445.1"/>
    <property type="molecule type" value="Genomic_DNA"/>
</dbReference>
<comment type="caution">
    <text evidence="2">The sequence shown here is derived from an EMBL/GenBank/DDBJ whole genome shotgun (WGS) entry which is preliminary data.</text>
</comment>
<protein>
    <submittedName>
        <fullName evidence="2">Uncharacterized protein</fullName>
    </submittedName>
</protein>
<reference evidence="2" key="1">
    <citation type="journal article" date="2014" name="Int. J. Syst. Evol. Microbiol.">
        <title>Complete genome sequence of Corynebacterium casei LMG S-19264T (=DSM 44701T), isolated from a smear-ripened cheese.</title>
        <authorList>
            <consortium name="US DOE Joint Genome Institute (JGI-PGF)"/>
            <person name="Walter F."/>
            <person name="Albersmeier A."/>
            <person name="Kalinowski J."/>
            <person name="Ruckert C."/>
        </authorList>
    </citation>
    <scope>NUCLEOTIDE SEQUENCE</scope>
    <source>
        <strain evidence="2">CGMCC 4.7272</strain>
    </source>
</reference>
<evidence type="ECO:0000313" key="2">
    <source>
        <dbReference type="EMBL" id="GGJ40445.1"/>
    </source>
</evidence>
<reference evidence="2" key="2">
    <citation type="submission" date="2020-09" db="EMBL/GenBank/DDBJ databases">
        <authorList>
            <person name="Sun Q."/>
            <person name="Zhou Y."/>
        </authorList>
    </citation>
    <scope>NUCLEOTIDE SEQUENCE</scope>
    <source>
        <strain evidence="2">CGMCC 4.7272</strain>
    </source>
</reference>
<evidence type="ECO:0000313" key="3">
    <source>
        <dbReference type="Proteomes" id="UP000625682"/>
    </source>
</evidence>
<dbReference type="RefSeq" id="WP_189148855.1">
    <property type="nucleotide sequence ID" value="NZ_BAABER010000012.1"/>
</dbReference>
<feature type="region of interest" description="Disordered" evidence="1">
    <location>
        <begin position="106"/>
        <end position="130"/>
    </location>
</feature>
<accession>A0A917NYA3</accession>